<sequence length="72" mass="8138">MMEMSSRQQLYPTITNSINDDSDSESKTCGKILVVLSWILVCLTMPFSLFVCFKLIEPNANMNMAVETKLQS</sequence>
<dbReference type="Proteomes" id="UP001231649">
    <property type="component" value="Chromosome 1"/>
</dbReference>
<keyword evidence="2" id="KW-1185">Reference proteome</keyword>
<evidence type="ECO:0000313" key="2">
    <source>
        <dbReference type="Proteomes" id="UP001231649"/>
    </source>
</evidence>
<organism evidence="1 2">
    <name type="scientific">Mythimna loreyi</name>
    <dbReference type="NCBI Taxonomy" id="667449"/>
    <lineage>
        <taxon>Eukaryota</taxon>
        <taxon>Metazoa</taxon>
        <taxon>Ecdysozoa</taxon>
        <taxon>Arthropoda</taxon>
        <taxon>Hexapoda</taxon>
        <taxon>Insecta</taxon>
        <taxon>Pterygota</taxon>
        <taxon>Neoptera</taxon>
        <taxon>Endopterygota</taxon>
        <taxon>Lepidoptera</taxon>
        <taxon>Glossata</taxon>
        <taxon>Ditrysia</taxon>
        <taxon>Noctuoidea</taxon>
        <taxon>Noctuidae</taxon>
        <taxon>Noctuinae</taxon>
        <taxon>Hadenini</taxon>
        <taxon>Mythimna</taxon>
    </lineage>
</organism>
<reference evidence="1" key="1">
    <citation type="submission" date="2023-03" db="EMBL/GenBank/DDBJ databases">
        <title>Chromosome-level genomes of two armyworms, Mythimna separata and Mythimna loreyi, provide insights into the biosynthesis and reception of sex pheromones.</title>
        <authorList>
            <person name="Zhao H."/>
        </authorList>
    </citation>
    <scope>NUCLEOTIDE SEQUENCE</scope>
    <source>
        <strain evidence="1">BeijingLab</strain>
    </source>
</reference>
<protein>
    <submittedName>
        <fullName evidence="1">Uncharacterized protein</fullName>
    </submittedName>
</protein>
<accession>A0ACC2RCL4</accession>
<gene>
    <name evidence="1" type="ORF">PYW08_000499</name>
</gene>
<name>A0ACC2RCL4_9NEOP</name>
<proteinExistence type="predicted"/>
<evidence type="ECO:0000313" key="1">
    <source>
        <dbReference type="EMBL" id="KAJ8737904.1"/>
    </source>
</evidence>
<dbReference type="EMBL" id="CM056777">
    <property type="protein sequence ID" value="KAJ8737904.1"/>
    <property type="molecule type" value="Genomic_DNA"/>
</dbReference>
<comment type="caution">
    <text evidence="1">The sequence shown here is derived from an EMBL/GenBank/DDBJ whole genome shotgun (WGS) entry which is preliminary data.</text>
</comment>